<proteinExistence type="predicted"/>
<dbReference type="GO" id="GO:0005085">
    <property type="term" value="F:guanyl-nucleotide exchange factor activity"/>
    <property type="evidence" value="ECO:0007669"/>
    <property type="project" value="InterPro"/>
</dbReference>
<feature type="domain" description="DH" evidence="1">
    <location>
        <begin position="36"/>
        <end position="152"/>
    </location>
</feature>
<dbReference type="AlphaFoldDB" id="A0A8S2FP75"/>
<dbReference type="InterPro" id="IPR035899">
    <property type="entry name" value="DBL_dom_sf"/>
</dbReference>
<organism evidence="2 4">
    <name type="scientific">Didymodactylos carnosus</name>
    <dbReference type="NCBI Taxonomy" id="1234261"/>
    <lineage>
        <taxon>Eukaryota</taxon>
        <taxon>Metazoa</taxon>
        <taxon>Spiralia</taxon>
        <taxon>Gnathifera</taxon>
        <taxon>Rotifera</taxon>
        <taxon>Eurotatoria</taxon>
        <taxon>Bdelloidea</taxon>
        <taxon>Philodinida</taxon>
        <taxon>Philodinidae</taxon>
        <taxon>Didymodactylos</taxon>
    </lineage>
</organism>
<dbReference type="Proteomes" id="UP000682733">
    <property type="component" value="Unassembled WGS sequence"/>
</dbReference>
<gene>
    <name evidence="2" type="ORF">OVA965_LOCUS38082</name>
    <name evidence="3" type="ORF">TMI583_LOCUS39228</name>
</gene>
<reference evidence="2" key="1">
    <citation type="submission" date="2021-02" db="EMBL/GenBank/DDBJ databases">
        <authorList>
            <person name="Nowell W R."/>
        </authorList>
    </citation>
    <scope>NUCLEOTIDE SEQUENCE</scope>
</reference>
<dbReference type="Pfam" id="PF00621">
    <property type="entry name" value="RhoGEF"/>
    <property type="match status" value="1"/>
</dbReference>
<dbReference type="PROSITE" id="PS50010">
    <property type="entry name" value="DH_2"/>
    <property type="match status" value="1"/>
</dbReference>
<dbReference type="EMBL" id="CAJNOK010037024">
    <property type="protein sequence ID" value="CAF1527446.1"/>
    <property type="molecule type" value="Genomic_DNA"/>
</dbReference>
<sequence length="152" mass="17677">MIPTISTTESSELMPVKYVDSGFSETTTDDNDTTIVSKNILGDVLYVEQMYYEQLKENITKYSRPLRRYLSQQQILDLFQNVEKISAISESLVRHCEKLHDNNGFISISTIYKSWLNILNDSYRSYISHFSQAYETLEKLQKKISSVLQVIE</sequence>
<accession>A0A8S2FP75</accession>
<evidence type="ECO:0000313" key="3">
    <source>
        <dbReference type="EMBL" id="CAF4314162.1"/>
    </source>
</evidence>
<evidence type="ECO:0000313" key="4">
    <source>
        <dbReference type="Proteomes" id="UP000677228"/>
    </source>
</evidence>
<evidence type="ECO:0000259" key="1">
    <source>
        <dbReference type="PROSITE" id="PS50010"/>
    </source>
</evidence>
<dbReference type="EMBL" id="CAJOBA010059220">
    <property type="protein sequence ID" value="CAF4314162.1"/>
    <property type="molecule type" value="Genomic_DNA"/>
</dbReference>
<dbReference type="SUPFAM" id="SSF48065">
    <property type="entry name" value="DBL homology domain (DH-domain)"/>
    <property type="match status" value="1"/>
</dbReference>
<name>A0A8S2FP75_9BILA</name>
<dbReference type="Gene3D" id="1.20.900.10">
    <property type="entry name" value="Dbl homology (DH) domain"/>
    <property type="match status" value="1"/>
</dbReference>
<dbReference type="InterPro" id="IPR000219">
    <property type="entry name" value="DH_dom"/>
</dbReference>
<comment type="caution">
    <text evidence="2">The sequence shown here is derived from an EMBL/GenBank/DDBJ whole genome shotgun (WGS) entry which is preliminary data.</text>
</comment>
<evidence type="ECO:0000313" key="2">
    <source>
        <dbReference type="EMBL" id="CAF1527446.1"/>
    </source>
</evidence>
<protein>
    <recommendedName>
        <fullName evidence="1">DH domain-containing protein</fullName>
    </recommendedName>
</protein>
<dbReference type="Proteomes" id="UP000677228">
    <property type="component" value="Unassembled WGS sequence"/>
</dbReference>